<feature type="compositionally biased region" description="Basic and acidic residues" evidence="5">
    <location>
        <begin position="175"/>
        <end position="186"/>
    </location>
</feature>
<evidence type="ECO:0000256" key="4">
    <source>
        <dbReference type="PROSITE-ProRule" id="PRU00221"/>
    </source>
</evidence>
<dbReference type="GO" id="GO:0016301">
    <property type="term" value="F:kinase activity"/>
    <property type="evidence" value="ECO:0007669"/>
    <property type="project" value="UniProtKB-KW"/>
</dbReference>
<comment type="subcellular location">
    <subcellularLocation>
        <location evidence="1">Cytoplasm</location>
    </subcellularLocation>
</comment>
<comment type="similarity">
    <text evidence="3">Belongs to the WD repeat MORG1 family.</text>
</comment>
<dbReference type="GO" id="GO:0000398">
    <property type="term" value="P:mRNA splicing, via spliceosome"/>
    <property type="evidence" value="ECO:0007669"/>
    <property type="project" value="TreeGrafter"/>
</dbReference>
<feature type="compositionally biased region" description="Low complexity" evidence="5">
    <location>
        <begin position="630"/>
        <end position="640"/>
    </location>
</feature>
<dbReference type="PANTHER" id="PTHR22842">
    <property type="entry name" value="WD40 REPEAT PROTEIN"/>
    <property type="match status" value="1"/>
</dbReference>
<dbReference type="Gene3D" id="2.130.10.10">
    <property type="entry name" value="YVTN repeat-like/Quinoprotein amine dehydrogenase"/>
    <property type="match status" value="1"/>
</dbReference>
<dbReference type="PROSITE" id="PS50294">
    <property type="entry name" value="WD_REPEATS_REGION"/>
    <property type="match status" value="2"/>
</dbReference>
<dbReference type="InterPro" id="IPR051980">
    <property type="entry name" value="WD_repeat_MORG1"/>
</dbReference>
<evidence type="ECO:0000256" key="2">
    <source>
        <dbReference type="ARBA" id="ARBA00022490"/>
    </source>
</evidence>
<keyword evidence="4" id="KW-0853">WD repeat</keyword>
<gene>
    <name evidence="7" type="ORF">CTheo_514</name>
</gene>
<feature type="compositionally biased region" description="Acidic residues" evidence="5">
    <location>
        <begin position="23"/>
        <end position="33"/>
    </location>
</feature>
<sequence length="1095" mass="118809">MASSNGGTILPPAESRDLAEWNQLDDSDRDEEQEVGRKGRWKGKSKMADFGADDPEIGISTRMTSSMDDERGAGNESGRSYPPLSEEAAEERAVIENLKRWETAERLRRKAVRESRALSTSSTPSPLAELGRRASLLLFRRSTGSNRGGATILRSESPTTLDDIEQQHNPHRLVRTETDDTTRNPFRDPAAAASDAALVSPKSANPFQPDVASRGRERADSTSTITGGTTPVQPTPQKPLGSAFFIEENGAHVPAPRPLDLPTTPAPQHIYVGGGAVPAKMSGPGEGMRIRRTLVETREEEEELERERIEGRWWTDWLCGLKEKRDPAGQNHKGPVHVATYAKGEAKYVLTGGQDRTIRLWNPDSGTEIKKYEGHGYEVLGISVAHDNSRFASGGGDRSVFLWNVTTGTTERRMPGHLGKINAVAFNVDESVLASAYGKRAQNRTPIQVLDEARDSITCLHIGSTEIISGSVDGHVRTYDLRMGELKSDFIGRHLSNDYRTHACFGHGEGSVVCGDEQGKIWEWDLIDAKVASPDPPPRVHDKVITWVEHHPLVAGEIISASADASHGTLSQNNTNIPLETAAPYHGGEMASQFPSYQSFDGVQQQSRSNSLNQDIQDGCSASVRNLPGSSVSERSSSRSGTIEVDSRIEGIDQSTVESNSLPPPDRGPQAWLYLLGAFVVETLIWGFPNSFGVFLSYYSKKFDGEVGAKLLLPLAGTLCSGTLRSTLNLPFVHGFTPSKPGLMYCSGPILYPIVARYPSHHRTSMWAGNFFCPGSLFGASFANKRVVYVGVVFCSARSGKWSDERRSVSPHSPPPPQLILTMAKGTAVGGLVLPLILPSIIRPQGTTITLRYLSIAIFVLLSSVLPFVRPRLPEDRIHTLAANSRTSWSTNTSFWLLLFVTALQGLAYFLPVIYIPTFAQDMMLSDNQASLAVALLNGSSVVSRVSLGHLSDIFNPWVLTMFTLAAASVITFVLWGVVVTIIATPSLYALLFGALAGGFSSLWTGFVRPIAKDDTTAATSMLGMLMLSRGLGNVLSTPISSVLISGPMLDHVQLGLQKGSRWASLIIYVGTLFAGGTVVGIIGWLRENKSALAR</sequence>
<feature type="region of interest" description="Disordered" evidence="5">
    <location>
        <begin position="599"/>
        <end position="664"/>
    </location>
</feature>
<protein>
    <submittedName>
        <fullName evidence="7">Mitogen-activated protein kinase organizer 1</fullName>
    </submittedName>
</protein>
<feature type="transmembrane region" description="Helical" evidence="6">
    <location>
        <begin position="895"/>
        <end position="916"/>
    </location>
</feature>
<dbReference type="OrthoDB" id="2213137at2759"/>
<feature type="repeat" description="WD" evidence="4">
    <location>
        <begin position="329"/>
        <end position="371"/>
    </location>
</feature>
<dbReference type="InterPro" id="IPR036259">
    <property type="entry name" value="MFS_trans_sf"/>
</dbReference>
<dbReference type="SUPFAM" id="SSF50978">
    <property type="entry name" value="WD40 repeat-like"/>
    <property type="match status" value="1"/>
</dbReference>
<feature type="transmembrane region" description="Helical" evidence="6">
    <location>
        <begin position="958"/>
        <end position="983"/>
    </location>
</feature>
<keyword evidence="7" id="KW-0418">Kinase</keyword>
<dbReference type="InterPro" id="IPR036322">
    <property type="entry name" value="WD40_repeat_dom_sf"/>
</dbReference>
<keyword evidence="6" id="KW-1133">Transmembrane helix</keyword>
<feature type="compositionally biased region" description="Polar residues" evidence="5">
    <location>
        <begin position="599"/>
        <end position="616"/>
    </location>
</feature>
<dbReference type="InterPro" id="IPR001680">
    <property type="entry name" value="WD40_rpt"/>
</dbReference>
<evidence type="ECO:0000313" key="8">
    <source>
        <dbReference type="Proteomes" id="UP000383932"/>
    </source>
</evidence>
<dbReference type="Gene3D" id="1.20.1250.20">
    <property type="entry name" value="MFS general substrate transporter like domains"/>
    <property type="match status" value="1"/>
</dbReference>
<feature type="transmembrane region" description="Helical" evidence="6">
    <location>
        <begin position="850"/>
        <end position="869"/>
    </location>
</feature>
<dbReference type="PROSITE" id="PS50082">
    <property type="entry name" value="WD_REPEATS_2"/>
    <property type="match status" value="2"/>
</dbReference>
<dbReference type="SMART" id="SM00320">
    <property type="entry name" value="WD40"/>
    <property type="match status" value="4"/>
</dbReference>
<dbReference type="GO" id="GO:0005737">
    <property type="term" value="C:cytoplasm"/>
    <property type="evidence" value="ECO:0007669"/>
    <property type="project" value="UniProtKB-SubCell"/>
</dbReference>
<evidence type="ECO:0000313" key="7">
    <source>
        <dbReference type="EMBL" id="KAB5595997.1"/>
    </source>
</evidence>
<proteinExistence type="inferred from homology"/>
<feature type="transmembrane region" description="Helical" evidence="6">
    <location>
        <begin position="1066"/>
        <end position="1086"/>
    </location>
</feature>
<evidence type="ECO:0000256" key="5">
    <source>
        <dbReference type="SAM" id="MobiDB-lite"/>
    </source>
</evidence>
<evidence type="ECO:0000256" key="6">
    <source>
        <dbReference type="SAM" id="Phobius"/>
    </source>
</evidence>
<feature type="transmembrane region" description="Helical" evidence="6">
    <location>
        <begin position="989"/>
        <end position="1011"/>
    </location>
</feature>
<dbReference type="Proteomes" id="UP000383932">
    <property type="component" value="Unassembled WGS sequence"/>
</dbReference>
<organism evidence="7 8">
    <name type="scientific">Ceratobasidium theobromae</name>
    <dbReference type="NCBI Taxonomy" id="1582974"/>
    <lineage>
        <taxon>Eukaryota</taxon>
        <taxon>Fungi</taxon>
        <taxon>Dikarya</taxon>
        <taxon>Basidiomycota</taxon>
        <taxon>Agaricomycotina</taxon>
        <taxon>Agaricomycetes</taxon>
        <taxon>Cantharellales</taxon>
        <taxon>Ceratobasidiaceae</taxon>
        <taxon>Ceratobasidium</taxon>
    </lineage>
</organism>
<dbReference type="GO" id="GO:0071013">
    <property type="term" value="C:catalytic step 2 spliceosome"/>
    <property type="evidence" value="ECO:0007669"/>
    <property type="project" value="TreeGrafter"/>
</dbReference>
<dbReference type="EMBL" id="SSOP01000004">
    <property type="protein sequence ID" value="KAB5595997.1"/>
    <property type="molecule type" value="Genomic_DNA"/>
</dbReference>
<dbReference type="Pfam" id="PF00400">
    <property type="entry name" value="WD40"/>
    <property type="match status" value="3"/>
</dbReference>
<feature type="region of interest" description="Disordered" evidence="5">
    <location>
        <begin position="175"/>
        <end position="238"/>
    </location>
</feature>
<dbReference type="InterPro" id="IPR015943">
    <property type="entry name" value="WD40/YVTN_repeat-like_dom_sf"/>
</dbReference>
<keyword evidence="6" id="KW-0472">Membrane</keyword>
<comment type="caution">
    <text evidence="7">The sequence shown here is derived from an EMBL/GenBank/DDBJ whole genome shotgun (WGS) entry which is preliminary data.</text>
</comment>
<feature type="repeat" description="WD" evidence="4">
    <location>
        <begin position="372"/>
        <end position="413"/>
    </location>
</feature>
<reference evidence="7 8" key="1">
    <citation type="journal article" date="2019" name="Fungal Biol. Biotechnol.">
        <title>Draft genome sequence of fastidious pathogen Ceratobasidium theobromae, which causes vascular-streak dieback in Theobroma cacao.</title>
        <authorList>
            <person name="Ali S.S."/>
            <person name="Asman A."/>
            <person name="Shao J."/>
            <person name="Firmansyah A.P."/>
            <person name="Susilo A.W."/>
            <person name="Rosmana A."/>
            <person name="McMahon P."/>
            <person name="Junaid M."/>
            <person name="Guest D."/>
            <person name="Kheng T.Y."/>
            <person name="Meinhardt L.W."/>
            <person name="Bailey B.A."/>
        </authorList>
    </citation>
    <scope>NUCLEOTIDE SEQUENCE [LARGE SCALE GENOMIC DNA]</scope>
    <source>
        <strain evidence="7 8">CT2</strain>
    </source>
</reference>
<dbReference type="SUPFAM" id="SSF103473">
    <property type="entry name" value="MFS general substrate transporter"/>
    <property type="match status" value="1"/>
</dbReference>
<keyword evidence="6" id="KW-0812">Transmembrane</keyword>
<evidence type="ECO:0000256" key="3">
    <source>
        <dbReference type="ARBA" id="ARBA00038145"/>
    </source>
</evidence>
<accession>A0A5N5QXV5</accession>
<keyword evidence="8" id="KW-1185">Reference proteome</keyword>
<feature type="region of interest" description="Disordered" evidence="5">
    <location>
        <begin position="1"/>
        <end position="89"/>
    </location>
</feature>
<evidence type="ECO:0000256" key="1">
    <source>
        <dbReference type="ARBA" id="ARBA00004496"/>
    </source>
</evidence>
<keyword evidence="7" id="KW-0808">Transferase</keyword>
<dbReference type="PANTHER" id="PTHR22842:SF3">
    <property type="entry name" value="WD REPEAT DOMAIN-CONTAINING PROTEIN 83"/>
    <property type="match status" value="1"/>
</dbReference>
<keyword evidence="2" id="KW-0963">Cytoplasm</keyword>
<name>A0A5N5QXV5_9AGAM</name>
<dbReference type="AlphaFoldDB" id="A0A5N5QXV5"/>